<dbReference type="HOGENOM" id="CLU_043048_1_0_1"/>
<reference evidence="10" key="4">
    <citation type="journal article" date="2015" name="G3 (Bethesda)">
        <title>Genome sequences of three phytopathogenic species of the Magnaporthaceae family of fungi.</title>
        <authorList>
            <person name="Okagaki L.H."/>
            <person name="Nunes C.C."/>
            <person name="Sailsbery J."/>
            <person name="Clay B."/>
            <person name="Brown D."/>
            <person name="John T."/>
            <person name="Oh Y."/>
            <person name="Young N."/>
            <person name="Fitzgerald M."/>
            <person name="Haas B.J."/>
            <person name="Zeng Q."/>
            <person name="Young S."/>
            <person name="Adiconis X."/>
            <person name="Fan L."/>
            <person name="Levin J.Z."/>
            <person name="Mitchell T.K."/>
            <person name="Okubara P.A."/>
            <person name="Farman M.L."/>
            <person name="Kohn L.M."/>
            <person name="Birren B."/>
            <person name="Ma L.-J."/>
            <person name="Dean R.A."/>
        </authorList>
    </citation>
    <scope>NUCLEOTIDE SEQUENCE</scope>
    <source>
        <strain evidence="10">R3-111a-1</strain>
    </source>
</reference>
<keyword evidence="5" id="KW-0443">Lipid metabolism</keyword>
<keyword evidence="2 8" id="KW-0812">Transmembrane</keyword>
<keyword evidence="4 8" id="KW-1133">Transmembrane helix</keyword>
<evidence type="ECO:0000256" key="8">
    <source>
        <dbReference type="SAM" id="Phobius"/>
    </source>
</evidence>
<feature type="transmembrane region" description="Helical" evidence="8">
    <location>
        <begin position="237"/>
        <end position="267"/>
    </location>
</feature>
<feature type="transmembrane region" description="Helical" evidence="8">
    <location>
        <begin position="21"/>
        <end position="45"/>
    </location>
</feature>
<keyword evidence="3" id="KW-0256">Endoplasmic reticulum</keyword>
<dbReference type="OrthoDB" id="3990054at2759"/>
<evidence type="ECO:0008006" key="12">
    <source>
        <dbReference type="Google" id="ProtNLM"/>
    </source>
</evidence>
<comment type="subcellular location">
    <subcellularLocation>
        <location evidence="1">Endoplasmic reticulum membrane</location>
        <topology evidence="1">Multi-pass membrane protein</topology>
    </subcellularLocation>
</comment>
<feature type="region of interest" description="Disordered" evidence="7">
    <location>
        <begin position="274"/>
        <end position="427"/>
    </location>
</feature>
<keyword evidence="6 8" id="KW-0472">Membrane</keyword>
<sequence length="427" mass="46168">MGSYIKGGFRAVTSKTAQRTVLKTVVLVTTSLVLLGLSAFAYLLFYQNYLPDQVSTIPLHLQYGRSENPYAIAPLPNRLVKESQDYDVTVSLTLPRSPANLERGNFMISMYLSTSSVPPPGAALAHQIDPRSLRDPNHCVYSDSRPALMPYTDPVVSVASRILLLGWNMMFPLPRSATAVLAVPLAERVSFAAGSQRPKSLLVELETGAEPPLRTYSASVTFTAQLSGLRWFMYRHWLLSFVVFTTAFWACTMTSMVVAWGILALCLGGGPPPREKTEVAVIKDEPRQDDKGAPAARPGGADREVKKEEDNDDDMGIALPPTPRTQLSSIGASAKGPPPSYQSGGSMRGRLAGLSVKSPSGGHLSSPLDARGSPGGGEEWGNGDDERDERWRREYSTASTGYDEGREVGSSGSSLRRRSSQRSTPGS</sequence>
<dbReference type="GeneID" id="20341059"/>
<dbReference type="GO" id="GO:0005789">
    <property type="term" value="C:endoplasmic reticulum membrane"/>
    <property type="evidence" value="ECO:0007669"/>
    <property type="project" value="UniProtKB-SubCell"/>
</dbReference>
<dbReference type="RefSeq" id="XP_009216615.1">
    <property type="nucleotide sequence ID" value="XM_009218351.1"/>
</dbReference>
<evidence type="ECO:0000256" key="4">
    <source>
        <dbReference type="ARBA" id="ARBA00022989"/>
    </source>
</evidence>
<evidence type="ECO:0000256" key="7">
    <source>
        <dbReference type="SAM" id="MobiDB-lite"/>
    </source>
</evidence>
<dbReference type="AlphaFoldDB" id="J3NH63"/>
<evidence type="ECO:0000256" key="5">
    <source>
        <dbReference type="ARBA" id="ARBA00023098"/>
    </source>
</evidence>
<dbReference type="PANTHER" id="PTHR21212:SF0">
    <property type="entry name" value="SEIPIN"/>
    <property type="match status" value="1"/>
</dbReference>
<keyword evidence="11" id="KW-1185">Reference proteome</keyword>
<reference evidence="11" key="1">
    <citation type="submission" date="2010-07" db="EMBL/GenBank/DDBJ databases">
        <title>The genome sequence of Gaeumannomyces graminis var. tritici strain R3-111a-1.</title>
        <authorList>
            <consortium name="The Broad Institute Genome Sequencing Platform"/>
            <person name="Ma L.-J."/>
            <person name="Dead R."/>
            <person name="Young S."/>
            <person name="Zeng Q."/>
            <person name="Koehrsen M."/>
            <person name="Alvarado L."/>
            <person name="Berlin A."/>
            <person name="Chapman S.B."/>
            <person name="Chen Z."/>
            <person name="Freedman E."/>
            <person name="Gellesch M."/>
            <person name="Goldberg J."/>
            <person name="Griggs A."/>
            <person name="Gujja S."/>
            <person name="Heilman E.R."/>
            <person name="Heiman D."/>
            <person name="Hepburn T."/>
            <person name="Howarth C."/>
            <person name="Jen D."/>
            <person name="Larson L."/>
            <person name="Mehta T."/>
            <person name="Neiman D."/>
            <person name="Pearson M."/>
            <person name="Roberts A."/>
            <person name="Saif S."/>
            <person name="Shea T."/>
            <person name="Shenoy N."/>
            <person name="Sisk P."/>
            <person name="Stolte C."/>
            <person name="Sykes S."/>
            <person name="Walk T."/>
            <person name="White J."/>
            <person name="Yandava C."/>
            <person name="Haas B."/>
            <person name="Nusbaum C."/>
            <person name="Birren B."/>
        </authorList>
    </citation>
    <scope>NUCLEOTIDE SEQUENCE [LARGE SCALE GENOMIC DNA]</scope>
    <source>
        <strain evidence="11">R3-111a-1</strain>
    </source>
</reference>
<evidence type="ECO:0000256" key="2">
    <source>
        <dbReference type="ARBA" id="ARBA00022692"/>
    </source>
</evidence>
<dbReference type="EMBL" id="GL385395">
    <property type="protein sequence ID" value="EJT80606.1"/>
    <property type="molecule type" value="Genomic_DNA"/>
</dbReference>
<name>J3NH63_GAET3</name>
<reference evidence="10" key="5">
    <citation type="submission" date="2018-04" db="UniProtKB">
        <authorList>
            <consortium name="EnsemblFungi"/>
        </authorList>
    </citation>
    <scope>IDENTIFICATION</scope>
    <source>
        <strain evidence="10">R3-111a-1</strain>
    </source>
</reference>
<evidence type="ECO:0000313" key="9">
    <source>
        <dbReference type="EMBL" id="EJT80606.1"/>
    </source>
</evidence>
<accession>J3NH63</accession>
<dbReference type="Pfam" id="PF06775">
    <property type="entry name" value="Seipin"/>
    <property type="match status" value="1"/>
</dbReference>
<evidence type="ECO:0000256" key="6">
    <source>
        <dbReference type="ARBA" id="ARBA00023136"/>
    </source>
</evidence>
<dbReference type="EnsemblFungi" id="EJT80606">
    <property type="protein sequence ID" value="EJT80606"/>
    <property type="gene ID" value="GGTG_00601"/>
</dbReference>
<protein>
    <recommendedName>
        <fullName evidence="12">Seipin</fullName>
    </recommendedName>
</protein>
<dbReference type="STRING" id="644352.J3NH63"/>
<gene>
    <name evidence="10" type="primary">20341059</name>
    <name evidence="9" type="ORF">GGTG_00601</name>
</gene>
<organism evidence="9">
    <name type="scientific">Gaeumannomyces tritici (strain R3-111a-1)</name>
    <name type="common">Wheat and barley take-all root rot fungus</name>
    <name type="synonym">Gaeumannomyces graminis var. tritici</name>
    <dbReference type="NCBI Taxonomy" id="644352"/>
    <lineage>
        <taxon>Eukaryota</taxon>
        <taxon>Fungi</taxon>
        <taxon>Dikarya</taxon>
        <taxon>Ascomycota</taxon>
        <taxon>Pezizomycotina</taxon>
        <taxon>Sordariomycetes</taxon>
        <taxon>Sordariomycetidae</taxon>
        <taxon>Magnaporthales</taxon>
        <taxon>Magnaporthaceae</taxon>
        <taxon>Gaeumannomyces</taxon>
    </lineage>
</organism>
<dbReference type="GO" id="GO:0140042">
    <property type="term" value="P:lipid droplet formation"/>
    <property type="evidence" value="ECO:0007669"/>
    <property type="project" value="UniProtKB-ARBA"/>
</dbReference>
<reference evidence="9" key="2">
    <citation type="submission" date="2010-07" db="EMBL/GenBank/DDBJ databases">
        <authorList>
            <consortium name="The Broad Institute Genome Sequencing Platform"/>
            <consortium name="Broad Institute Genome Sequencing Center for Infectious Disease"/>
            <person name="Ma L.-J."/>
            <person name="Dead R."/>
            <person name="Young S."/>
            <person name="Zeng Q."/>
            <person name="Koehrsen M."/>
            <person name="Alvarado L."/>
            <person name="Berlin A."/>
            <person name="Chapman S.B."/>
            <person name="Chen Z."/>
            <person name="Freedman E."/>
            <person name="Gellesch M."/>
            <person name="Goldberg J."/>
            <person name="Griggs A."/>
            <person name="Gujja S."/>
            <person name="Heilman E.R."/>
            <person name="Heiman D."/>
            <person name="Hepburn T."/>
            <person name="Howarth C."/>
            <person name="Jen D."/>
            <person name="Larson L."/>
            <person name="Mehta T."/>
            <person name="Neiman D."/>
            <person name="Pearson M."/>
            <person name="Roberts A."/>
            <person name="Saif S."/>
            <person name="Shea T."/>
            <person name="Shenoy N."/>
            <person name="Sisk P."/>
            <person name="Stolte C."/>
            <person name="Sykes S."/>
            <person name="Walk T."/>
            <person name="White J."/>
            <person name="Yandava C."/>
            <person name="Haas B."/>
            <person name="Nusbaum C."/>
            <person name="Birren B."/>
        </authorList>
    </citation>
    <scope>NUCLEOTIDE SEQUENCE</scope>
    <source>
        <strain evidence="9">R3-111a-1</strain>
    </source>
</reference>
<evidence type="ECO:0000256" key="1">
    <source>
        <dbReference type="ARBA" id="ARBA00004477"/>
    </source>
</evidence>
<dbReference type="Proteomes" id="UP000006039">
    <property type="component" value="Unassembled WGS sequence"/>
</dbReference>
<evidence type="ECO:0000313" key="11">
    <source>
        <dbReference type="Proteomes" id="UP000006039"/>
    </source>
</evidence>
<dbReference type="VEuPathDB" id="FungiDB:GGTG_00601"/>
<feature type="compositionally biased region" description="Basic and acidic residues" evidence="7">
    <location>
        <begin position="300"/>
        <end position="309"/>
    </location>
</feature>
<dbReference type="GO" id="GO:0006629">
    <property type="term" value="P:lipid metabolic process"/>
    <property type="evidence" value="ECO:0007669"/>
    <property type="project" value="UniProtKB-KW"/>
</dbReference>
<feature type="compositionally biased region" description="Basic and acidic residues" evidence="7">
    <location>
        <begin position="274"/>
        <end position="292"/>
    </location>
</feature>
<dbReference type="CDD" id="cd23995">
    <property type="entry name" value="Seipin_BSCL2_like"/>
    <property type="match status" value="1"/>
</dbReference>
<dbReference type="InterPro" id="IPR009617">
    <property type="entry name" value="Seipin"/>
</dbReference>
<reference evidence="9" key="3">
    <citation type="submission" date="2010-09" db="EMBL/GenBank/DDBJ databases">
        <title>Annotation of Gaeumannomyces graminis var. tritici R3-111a-1.</title>
        <authorList>
            <consortium name="The Broad Institute Genome Sequencing Platform"/>
            <person name="Ma L.-J."/>
            <person name="Dead R."/>
            <person name="Young S.K."/>
            <person name="Zeng Q."/>
            <person name="Gargeya S."/>
            <person name="Fitzgerald M."/>
            <person name="Haas B."/>
            <person name="Abouelleil A."/>
            <person name="Alvarado L."/>
            <person name="Arachchi H.M."/>
            <person name="Berlin A."/>
            <person name="Brown A."/>
            <person name="Chapman S.B."/>
            <person name="Chen Z."/>
            <person name="Dunbar C."/>
            <person name="Freedman E."/>
            <person name="Gearin G."/>
            <person name="Gellesch M."/>
            <person name="Goldberg J."/>
            <person name="Griggs A."/>
            <person name="Gujja S."/>
            <person name="Heiman D."/>
            <person name="Howarth C."/>
            <person name="Larson L."/>
            <person name="Lui A."/>
            <person name="MacDonald P.J.P."/>
            <person name="Mehta T."/>
            <person name="Montmayeur A."/>
            <person name="Murphy C."/>
            <person name="Neiman D."/>
            <person name="Pearson M."/>
            <person name="Priest M."/>
            <person name="Roberts A."/>
            <person name="Saif S."/>
            <person name="Shea T."/>
            <person name="Shenoy N."/>
            <person name="Sisk P."/>
            <person name="Stolte C."/>
            <person name="Sykes S."/>
            <person name="Yandava C."/>
            <person name="Wortman J."/>
            <person name="Nusbaum C."/>
            <person name="Birren B."/>
        </authorList>
    </citation>
    <scope>NUCLEOTIDE SEQUENCE</scope>
    <source>
        <strain evidence="9">R3-111a-1</strain>
    </source>
</reference>
<dbReference type="PANTHER" id="PTHR21212">
    <property type="entry name" value="BERNARDINELLI-SEIP CONGENITAL LIPODYSTROPHY 2 HOMOLOG BSCL2 PROTEIN"/>
    <property type="match status" value="1"/>
</dbReference>
<evidence type="ECO:0000313" key="10">
    <source>
        <dbReference type="EnsemblFungi" id="EJT80606"/>
    </source>
</evidence>
<proteinExistence type="predicted"/>
<evidence type="ECO:0000256" key="3">
    <source>
        <dbReference type="ARBA" id="ARBA00022824"/>
    </source>
</evidence>
<dbReference type="eggNOG" id="KOG4200">
    <property type="taxonomic scope" value="Eukaryota"/>
</dbReference>